<dbReference type="GO" id="GO:0006508">
    <property type="term" value="P:proteolysis"/>
    <property type="evidence" value="ECO:0007669"/>
    <property type="project" value="UniProtKB-KW"/>
</dbReference>
<keyword evidence="3" id="KW-0482">Metalloprotease</keyword>
<keyword evidence="2" id="KW-0812">Transmembrane</keyword>
<feature type="transmembrane region" description="Helical" evidence="2">
    <location>
        <begin position="116"/>
        <end position="138"/>
    </location>
</feature>
<dbReference type="AlphaFoldDB" id="A0A7T1F9W3"/>
<dbReference type="GO" id="GO:0004175">
    <property type="term" value="F:endopeptidase activity"/>
    <property type="evidence" value="ECO:0007669"/>
    <property type="project" value="UniProtKB-ARBA"/>
</dbReference>
<feature type="region of interest" description="Disordered" evidence="1">
    <location>
        <begin position="283"/>
        <end position="474"/>
    </location>
</feature>
<sequence length="474" mass="53421">MDKQRIPGFRWAMMIFIFYLISYALPTILKDFQGQVPYKSFVFDLSVIAPFVAVFICLIIFGSRRIQLSGLKFTLGLDTIVRLLLAIIIPLVIFIVAMTSFNVFADSFILLQAEDLSVTITTVIIGQLIMAFLIEFAFRSYLQNIVENRVYNLFASIIVGFLYALWNVNLSFGLTYAMYSFLYGFAFSIIVGELIRGMRGRTIYIATAFHFIMSFGLVFLFNEELGNVFAMKVIAYSTVAVGLVYLILSMIVRAILYFFTRRNFDEIEENNYMDHLNDEDEIDASNKHNASPNALHNEGTAATSTTDVEDKAVTEDTSITETEPHEADKATDGDDEAITESTEHHDNAPVSEDSTSADETPVTEDAPVTQNEDSEHHQVASEESNAFGTTHETQNQPTTDSEHDAHSNLSHHVANDTETETSSKHVTNDEQPSEDNVNAEDTHDSNQSNEREDDTASDYHRTSFLTKLKKRNRR</sequence>
<feature type="compositionally biased region" description="Polar residues" evidence="1">
    <location>
        <begin position="381"/>
        <end position="399"/>
    </location>
</feature>
<reference evidence="3 4" key="1">
    <citation type="submission" date="2020-10" db="EMBL/GenBank/DDBJ databases">
        <title>Closed genome sequences of Staphylococcus lloydii sp. nov. and Staphylococcus durrellii sp. nov. Isolated from Captive Fruit Bats (Pteropus livingstonii).</title>
        <authorList>
            <person name="Fountain K."/>
        </authorList>
    </citation>
    <scope>NUCLEOTIDE SEQUENCE [LARGE SCALE GENOMIC DNA]</scope>
    <source>
        <strain evidence="3 4">23_2_7_LY</strain>
    </source>
</reference>
<feature type="transmembrane region" description="Helical" evidence="2">
    <location>
        <begin position="202"/>
        <end position="221"/>
    </location>
</feature>
<keyword evidence="3" id="KW-0645">Protease</keyword>
<evidence type="ECO:0000313" key="4">
    <source>
        <dbReference type="Proteomes" id="UP000594455"/>
    </source>
</evidence>
<accession>A0A7T1F9W3</accession>
<protein>
    <submittedName>
        <fullName evidence="3">CPBP family intramembrane metalloprotease</fullName>
    </submittedName>
</protein>
<name>A0A7T1F9W3_9STAP</name>
<keyword evidence="3" id="KW-0378">Hydrolase</keyword>
<feature type="transmembrane region" description="Helical" evidence="2">
    <location>
        <begin position="41"/>
        <end position="62"/>
    </location>
</feature>
<evidence type="ECO:0000256" key="2">
    <source>
        <dbReference type="SAM" id="Phobius"/>
    </source>
</evidence>
<feature type="transmembrane region" description="Helical" evidence="2">
    <location>
        <begin position="83"/>
        <end position="104"/>
    </location>
</feature>
<evidence type="ECO:0000256" key="1">
    <source>
        <dbReference type="SAM" id="MobiDB-lite"/>
    </source>
</evidence>
<dbReference type="RefSeq" id="WP_195719339.1">
    <property type="nucleotide sequence ID" value="NZ_CP064056.1"/>
</dbReference>
<dbReference type="GO" id="GO:0016020">
    <property type="term" value="C:membrane"/>
    <property type="evidence" value="ECO:0007669"/>
    <property type="project" value="InterPro"/>
</dbReference>
<feature type="compositionally biased region" description="Polar residues" evidence="1">
    <location>
        <begin position="287"/>
        <end position="306"/>
    </location>
</feature>
<feature type="compositionally biased region" description="Basic and acidic residues" evidence="1">
    <location>
        <begin position="322"/>
        <end position="332"/>
    </location>
</feature>
<organism evidence="3 4">
    <name type="scientific">Staphylococcus lloydii</name>
    <dbReference type="NCBI Taxonomy" id="2781774"/>
    <lineage>
        <taxon>Bacteria</taxon>
        <taxon>Bacillati</taxon>
        <taxon>Bacillota</taxon>
        <taxon>Bacilli</taxon>
        <taxon>Bacillales</taxon>
        <taxon>Staphylococcaceae</taxon>
        <taxon>Staphylococcus</taxon>
    </lineage>
</organism>
<keyword evidence="2" id="KW-0472">Membrane</keyword>
<feature type="transmembrane region" description="Helical" evidence="2">
    <location>
        <begin position="150"/>
        <end position="168"/>
    </location>
</feature>
<keyword evidence="4" id="KW-1185">Reference proteome</keyword>
<proteinExistence type="predicted"/>
<gene>
    <name evidence="3" type="ORF">ISP08_03095</name>
</gene>
<dbReference type="InterPro" id="IPR007961">
    <property type="entry name" value="Herpes_LMP1"/>
</dbReference>
<keyword evidence="2" id="KW-1133">Transmembrane helix</keyword>
<dbReference type="KEGG" id="sllo:ISP08_03095"/>
<feature type="transmembrane region" description="Helical" evidence="2">
    <location>
        <begin position="12"/>
        <end position="29"/>
    </location>
</feature>
<dbReference type="GO" id="GO:0019087">
    <property type="term" value="P:symbiont-mediated transformation of host cell"/>
    <property type="evidence" value="ECO:0007669"/>
    <property type="project" value="InterPro"/>
</dbReference>
<dbReference type="GO" id="GO:0080120">
    <property type="term" value="P:CAAX-box protein maturation"/>
    <property type="evidence" value="ECO:0007669"/>
    <property type="project" value="UniProtKB-ARBA"/>
</dbReference>
<dbReference type="EMBL" id="CP064056">
    <property type="protein sequence ID" value="QPM75737.1"/>
    <property type="molecule type" value="Genomic_DNA"/>
</dbReference>
<dbReference type="Pfam" id="PF05297">
    <property type="entry name" value="Herpes_LMP1"/>
    <property type="match status" value="1"/>
</dbReference>
<dbReference type="GO" id="GO:0008237">
    <property type="term" value="F:metallopeptidase activity"/>
    <property type="evidence" value="ECO:0007669"/>
    <property type="project" value="UniProtKB-KW"/>
</dbReference>
<feature type="transmembrane region" description="Helical" evidence="2">
    <location>
        <begin position="233"/>
        <end position="259"/>
    </location>
</feature>
<evidence type="ECO:0000313" key="3">
    <source>
        <dbReference type="EMBL" id="QPM75737.1"/>
    </source>
</evidence>
<feature type="transmembrane region" description="Helical" evidence="2">
    <location>
        <begin position="174"/>
        <end position="195"/>
    </location>
</feature>
<dbReference type="Proteomes" id="UP000594455">
    <property type="component" value="Chromosome"/>
</dbReference>